<keyword evidence="2" id="KW-1133">Transmembrane helix</keyword>
<evidence type="ECO:0000256" key="2">
    <source>
        <dbReference type="SAM" id="Phobius"/>
    </source>
</evidence>
<dbReference type="InterPro" id="IPR036305">
    <property type="entry name" value="RGS_sf"/>
</dbReference>
<dbReference type="InterPro" id="IPR044926">
    <property type="entry name" value="RGS_subdomain_2"/>
</dbReference>
<dbReference type="PANTHER" id="PTHR13155:SF1">
    <property type="entry name" value="A-KINASE ANCHOR PROTEIN 10, MITOCHONDRIAL"/>
    <property type="match status" value="1"/>
</dbReference>
<keyword evidence="5" id="KW-1185">Reference proteome</keyword>
<dbReference type="Proteomes" id="UP001303473">
    <property type="component" value="Unassembled WGS sequence"/>
</dbReference>
<evidence type="ECO:0000313" key="4">
    <source>
        <dbReference type="EMBL" id="KAK3934955.1"/>
    </source>
</evidence>
<feature type="transmembrane region" description="Helical" evidence="2">
    <location>
        <begin position="354"/>
        <end position="375"/>
    </location>
</feature>
<dbReference type="InterPro" id="IPR052246">
    <property type="entry name" value="Cell_Polariz_PKAAnc"/>
</dbReference>
<dbReference type="Pfam" id="PF00615">
    <property type="entry name" value="RGS"/>
    <property type="match status" value="1"/>
</dbReference>
<comment type="caution">
    <text evidence="4">The sequence shown here is derived from an EMBL/GenBank/DDBJ whole genome shotgun (WGS) entry which is preliminary data.</text>
</comment>
<dbReference type="AlphaFoldDB" id="A0AAN6RZI4"/>
<name>A0AAN6RZI4_9PEZI</name>
<dbReference type="GO" id="GO:0008104">
    <property type="term" value="P:intracellular protein localization"/>
    <property type="evidence" value="ECO:0007669"/>
    <property type="project" value="TreeGrafter"/>
</dbReference>
<organism evidence="4 5">
    <name type="scientific">Diplogelasinospora grovesii</name>
    <dbReference type="NCBI Taxonomy" id="303347"/>
    <lineage>
        <taxon>Eukaryota</taxon>
        <taxon>Fungi</taxon>
        <taxon>Dikarya</taxon>
        <taxon>Ascomycota</taxon>
        <taxon>Pezizomycotina</taxon>
        <taxon>Sordariomycetes</taxon>
        <taxon>Sordariomycetidae</taxon>
        <taxon>Sordariales</taxon>
        <taxon>Diplogelasinosporaceae</taxon>
        <taxon>Diplogelasinospora</taxon>
    </lineage>
</organism>
<dbReference type="EMBL" id="MU853950">
    <property type="protein sequence ID" value="KAK3934955.1"/>
    <property type="molecule type" value="Genomic_DNA"/>
</dbReference>
<dbReference type="PROSITE" id="PS50132">
    <property type="entry name" value="RGS"/>
    <property type="match status" value="1"/>
</dbReference>
<feature type="transmembrane region" description="Helical" evidence="2">
    <location>
        <begin position="300"/>
        <end position="319"/>
    </location>
</feature>
<reference evidence="5" key="1">
    <citation type="journal article" date="2023" name="Mol. Phylogenet. Evol.">
        <title>Genome-scale phylogeny and comparative genomics of the fungal order Sordariales.</title>
        <authorList>
            <person name="Hensen N."/>
            <person name="Bonometti L."/>
            <person name="Westerberg I."/>
            <person name="Brannstrom I.O."/>
            <person name="Guillou S."/>
            <person name="Cros-Aarteil S."/>
            <person name="Calhoun S."/>
            <person name="Haridas S."/>
            <person name="Kuo A."/>
            <person name="Mondo S."/>
            <person name="Pangilinan J."/>
            <person name="Riley R."/>
            <person name="LaButti K."/>
            <person name="Andreopoulos B."/>
            <person name="Lipzen A."/>
            <person name="Chen C."/>
            <person name="Yan M."/>
            <person name="Daum C."/>
            <person name="Ng V."/>
            <person name="Clum A."/>
            <person name="Steindorff A."/>
            <person name="Ohm R.A."/>
            <person name="Martin F."/>
            <person name="Silar P."/>
            <person name="Natvig D.O."/>
            <person name="Lalanne C."/>
            <person name="Gautier V."/>
            <person name="Ament-Velasquez S.L."/>
            <person name="Kruys A."/>
            <person name="Hutchinson M.I."/>
            <person name="Powell A.J."/>
            <person name="Barry K."/>
            <person name="Miller A.N."/>
            <person name="Grigoriev I.V."/>
            <person name="Debuchy R."/>
            <person name="Gladieux P."/>
            <person name="Hiltunen Thoren M."/>
            <person name="Johannesson H."/>
        </authorList>
    </citation>
    <scope>NUCLEOTIDE SEQUENCE [LARGE SCALE GENOMIC DNA]</scope>
    <source>
        <strain evidence="5">CBS 340.73</strain>
    </source>
</reference>
<dbReference type="SMART" id="SM00315">
    <property type="entry name" value="RGS"/>
    <property type="match status" value="1"/>
</dbReference>
<keyword evidence="2" id="KW-0812">Transmembrane</keyword>
<sequence length="380" mass="42664">MADHVASTPSPQPDLNRNRLPTLFEVLSRRTLPPVDLFSFYIYMRDQQRSVDYLDFWLDVAQHMSLCRHYVRELRRSVLVGTPEPHDVGSKRSSAILESLGDMSHPAAGPSMYATEKERDQDAQMSAYLREAQQQQQRPGTGPALQPDSPPQSSNDRSNPHAARPSPGVSGSRDVTTDSNSPAHTVARQDIRASAEKILYTFLLPGAEREITLPGSITQDVTTAIEEFGRDDPEVFDVAKDYVFQAMERDAFPGFLRQKALGNLIPPTLILRLIIGLVSMFGGFWTAFVLIFLNESRRTRLWVILPFTVGVYCLASYQYSLDPILALIGLSEYTPFNFSRVREPYVRKLLMQRAVMVLSVTMLVDAALCVLFVLVPGKRL</sequence>
<dbReference type="GO" id="GO:0005886">
    <property type="term" value="C:plasma membrane"/>
    <property type="evidence" value="ECO:0007669"/>
    <property type="project" value="TreeGrafter"/>
</dbReference>
<feature type="region of interest" description="Disordered" evidence="1">
    <location>
        <begin position="130"/>
        <end position="188"/>
    </location>
</feature>
<dbReference type="PANTHER" id="PTHR13155">
    <property type="entry name" value="A-KINASE ANCHOR PROTEINS"/>
    <property type="match status" value="1"/>
</dbReference>
<dbReference type="Gene3D" id="1.10.167.10">
    <property type="entry name" value="Regulator of G-protein Signalling 4, domain 2"/>
    <property type="match status" value="1"/>
</dbReference>
<keyword evidence="2" id="KW-0472">Membrane</keyword>
<protein>
    <submittedName>
        <fullName evidence="4">RGS domain-containing protein</fullName>
    </submittedName>
</protein>
<evidence type="ECO:0000313" key="5">
    <source>
        <dbReference type="Proteomes" id="UP001303473"/>
    </source>
</evidence>
<dbReference type="SUPFAM" id="SSF48097">
    <property type="entry name" value="Regulator of G-protein signaling, RGS"/>
    <property type="match status" value="1"/>
</dbReference>
<feature type="compositionally biased region" description="Polar residues" evidence="1">
    <location>
        <begin position="173"/>
        <end position="183"/>
    </location>
</feature>
<feature type="domain" description="RGS" evidence="3">
    <location>
        <begin position="189"/>
        <end position="265"/>
    </location>
</feature>
<proteinExistence type="predicted"/>
<accession>A0AAN6RZI4</accession>
<dbReference type="InterPro" id="IPR016137">
    <property type="entry name" value="RGS"/>
</dbReference>
<evidence type="ECO:0000259" key="3">
    <source>
        <dbReference type="PROSITE" id="PS50132"/>
    </source>
</evidence>
<evidence type="ECO:0000256" key="1">
    <source>
        <dbReference type="SAM" id="MobiDB-lite"/>
    </source>
</evidence>
<gene>
    <name evidence="4" type="ORF">QBC46DRAFT_60110</name>
</gene>
<feature type="transmembrane region" description="Helical" evidence="2">
    <location>
        <begin position="269"/>
        <end position="293"/>
    </location>
</feature>